<dbReference type="Gene3D" id="2.60.120.330">
    <property type="entry name" value="B-lactam Antibiotic, Isopenicillin N Synthase, Chain"/>
    <property type="match status" value="1"/>
</dbReference>
<keyword evidence="2" id="KW-1185">Reference proteome</keyword>
<dbReference type="OrthoDB" id="10248513at2759"/>
<evidence type="ECO:0000313" key="1">
    <source>
        <dbReference type="EMBL" id="EPZ34897.1"/>
    </source>
</evidence>
<dbReference type="Proteomes" id="UP000030755">
    <property type="component" value="Unassembled WGS sequence"/>
</dbReference>
<evidence type="ECO:0008006" key="3">
    <source>
        <dbReference type="Google" id="ProtNLM"/>
    </source>
</evidence>
<dbReference type="STRING" id="988480.A0A075AXB6"/>
<evidence type="ECO:0000313" key="2">
    <source>
        <dbReference type="Proteomes" id="UP000030755"/>
    </source>
</evidence>
<dbReference type="EMBL" id="KE560904">
    <property type="protein sequence ID" value="EPZ34897.1"/>
    <property type="molecule type" value="Genomic_DNA"/>
</dbReference>
<reference evidence="1 2" key="1">
    <citation type="journal article" date="2013" name="Curr. Biol.">
        <title>Shared signatures of parasitism and phylogenomics unite Cryptomycota and microsporidia.</title>
        <authorList>
            <person name="James T.Y."/>
            <person name="Pelin A."/>
            <person name="Bonen L."/>
            <person name="Ahrendt S."/>
            <person name="Sain D."/>
            <person name="Corradi N."/>
            <person name="Stajich J.E."/>
        </authorList>
    </citation>
    <scope>NUCLEOTIDE SEQUENCE [LARGE SCALE GENOMIC DNA]</scope>
    <source>
        <strain evidence="1 2">CSF55</strain>
    </source>
</reference>
<dbReference type="OMA" id="IEAPRCI"/>
<gene>
    <name evidence="1" type="ORF">O9G_002028</name>
</gene>
<accession>A0A075AXB6</accession>
<protein>
    <recommendedName>
        <fullName evidence="3">Non-haem dioxygenase N-terminal domain-containing protein</fullName>
    </recommendedName>
</protein>
<name>A0A075AXB6_ROZAC</name>
<dbReference type="SUPFAM" id="SSF51197">
    <property type="entry name" value="Clavaminate synthase-like"/>
    <property type="match status" value="1"/>
</dbReference>
<dbReference type="AlphaFoldDB" id="A0A075AXB6"/>
<proteinExistence type="predicted"/>
<sequence>MTIDRLPVVDIDKYVTEGNNQIELCLQVSNAFREFGAIAIRDSRVPFEKNEHFLDILEKYFSQDEEALMRDSRPEIGYQIGVTPEGIEAPRCIHDTDCQNFIDSLKEEDKPVKPTRADVKWRYFHRIGPRPLQTKFPELNATPILNGSRILCII</sequence>
<dbReference type="InterPro" id="IPR027443">
    <property type="entry name" value="IPNS-like_sf"/>
</dbReference>
<dbReference type="HOGENOM" id="CLU_127796_0_0_1"/>
<organism evidence="1 2">
    <name type="scientific">Rozella allomycis (strain CSF55)</name>
    <dbReference type="NCBI Taxonomy" id="988480"/>
    <lineage>
        <taxon>Eukaryota</taxon>
        <taxon>Fungi</taxon>
        <taxon>Fungi incertae sedis</taxon>
        <taxon>Cryptomycota</taxon>
        <taxon>Cryptomycota incertae sedis</taxon>
        <taxon>Rozella</taxon>
    </lineage>
</organism>